<dbReference type="AlphaFoldDB" id="A0A523URI8"/>
<gene>
    <name evidence="10" type="ORF">E3J62_08300</name>
</gene>
<evidence type="ECO:0000256" key="8">
    <source>
        <dbReference type="ARBA" id="ARBA00038091"/>
    </source>
</evidence>
<evidence type="ECO:0000313" key="10">
    <source>
        <dbReference type="EMBL" id="TET45104.1"/>
    </source>
</evidence>
<dbReference type="InterPro" id="IPR036974">
    <property type="entry name" value="PUA_sf"/>
</dbReference>
<proteinExistence type="inferred from homology"/>
<keyword evidence="6" id="KW-0949">S-adenosyl-L-methionine</keyword>
<dbReference type="InterPro" id="IPR029063">
    <property type="entry name" value="SAM-dependent_MTases_sf"/>
</dbReference>
<keyword evidence="3" id="KW-0698">rRNA processing</keyword>
<comment type="similarity">
    <text evidence="8">Belongs to the methyltransferase superfamily. RlmI family.</text>
</comment>
<sequence>MIRQIVVRRGKDRRLRQGHLRVFDNEIETDIKEFEPGSIVDILDANGTFLGRGYINPHSRIVVRILTKRIQEIDARFFKRRFDAAFNYRKTIFPERNTFRLVHGAGDFVPGLMVDKYDDHIVVQANTLGIDRMLPTIVKSLDELLRPAVIIARNDSRARESEGLPCEKKILKGKPNPNLVVEVGKLKFEVDTLDGQKTGLFLDQGENYLRLEEFARSARTLDCFCYSGGWGLHAAFFGAKEVLGIDSSPVAVERARSNARLNSLESCSFQEANVFELLKSFEQTRERFDLIILDPPAYVKSRNTLAEGLKAYKQVNLSAMKILNPNGILISCSCSYQVTEEAFLDMLRRAASVAGRTFRILEMRTQSRDHPVLLSIKETEYLKCALLSVA</sequence>
<feature type="domain" description="PUA" evidence="9">
    <location>
        <begin position="3"/>
        <end position="87"/>
    </location>
</feature>
<dbReference type="GO" id="GO:0032259">
    <property type="term" value="P:methylation"/>
    <property type="evidence" value="ECO:0007669"/>
    <property type="project" value="UniProtKB-KW"/>
</dbReference>
<keyword evidence="4 10" id="KW-0489">Methyltransferase</keyword>
<organism evidence="10 11">
    <name type="scientific">candidate division TA06 bacterium</name>
    <dbReference type="NCBI Taxonomy" id="2250710"/>
    <lineage>
        <taxon>Bacteria</taxon>
        <taxon>Bacteria division TA06</taxon>
    </lineage>
</organism>
<dbReference type="CDD" id="cd02440">
    <property type="entry name" value="AdoMet_MTases"/>
    <property type="match status" value="1"/>
</dbReference>
<evidence type="ECO:0000256" key="6">
    <source>
        <dbReference type="ARBA" id="ARBA00022691"/>
    </source>
</evidence>
<dbReference type="PANTHER" id="PTHR42873">
    <property type="entry name" value="RIBOSOMAL RNA LARGE SUBUNIT METHYLTRANSFERASE"/>
    <property type="match status" value="1"/>
</dbReference>
<dbReference type="PROSITE" id="PS50890">
    <property type="entry name" value="PUA"/>
    <property type="match status" value="1"/>
</dbReference>
<dbReference type="Proteomes" id="UP000315525">
    <property type="component" value="Unassembled WGS sequence"/>
</dbReference>
<dbReference type="SUPFAM" id="SSF53335">
    <property type="entry name" value="S-adenosyl-L-methionine-dependent methyltransferases"/>
    <property type="match status" value="1"/>
</dbReference>
<evidence type="ECO:0000256" key="3">
    <source>
        <dbReference type="ARBA" id="ARBA00022552"/>
    </source>
</evidence>
<dbReference type="EMBL" id="SOJN01000094">
    <property type="protein sequence ID" value="TET45104.1"/>
    <property type="molecule type" value="Genomic_DNA"/>
</dbReference>
<evidence type="ECO:0000256" key="1">
    <source>
        <dbReference type="ARBA" id="ARBA00004496"/>
    </source>
</evidence>
<dbReference type="SMART" id="SM00359">
    <property type="entry name" value="PUA"/>
    <property type="match status" value="1"/>
</dbReference>
<protein>
    <submittedName>
        <fullName evidence="10">Class I SAM-dependent rRNA methyltransferase</fullName>
    </submittedName>
</protein>
<evidence type="ECO:0000256" key="7">
    <source>
        <dbReference type="ARBA" id="ARBA00022884"/>
    </source>
</evidence>
<dbReference type="GO" id="GO:0006364">
    <property type="term" value="P:rRNA processing"/>
    <property type="evidence" value="ECO:0007669"/>
    <property type="project" value="UniProtKB-KW"/>
</dbReference>
<dbReference type="InterPro" id="IPR015947">
    <property type="entry name" value="PUA-like_sf"/>
</dbReference>
<dbReference type="Gene3D" id="3.40.50.150">
    <property type="entry name" value="Vaccinia Virus protein VP39"/>
    <property type="match status" value="1"/>
</dbReference>
<dbReference type="Pfam" id="PF17785">
    <property type="entry name" value="PUA_3"/>
    <property type="match status" value="1"/>
</dbReference>
<evidence type="ECO:0000259" key="9">
    <source>
        <dbReference type="SMART" id="SM00359"/>
    </source>
</evidence>
<keyword evidence="2" id="KW-0963">Cytoplasm</keyword>
<reference evidence="10 11" key="1">
    <citation type="submission" date="2019-03" db="EMBL/GenBank/DDBJ databases">
        <title>Metabolic potential of uncultured bacteria and archaea associated with petroleum seepage in deep-sea sediments.</title>
        <authorList>
            <person name="Dong X."/>
            <person name="Hubert C."/>
        </authorList>
    </citation>
    <scope>NUCLEOTIDE SEQUENCE [LARGE SCALE GENOMIC DNA]</scope>
    <source>
        <strain evidence="10">E44_bin18</strain>
    </source>
</reference>
<dbReference type="PANTHER" id="PTHR42873:SF1">
    <property type="entry name" value="S-ADENOSYLMETHIONINE-DEPENDENT METHYLTRANSFERASE DOMAIN-CONTAINING PROTEIN"/>
    <property type="match status" value="1"/>
</dbReference>
<evidence type="ECO:0000313" key="11">
    <source>
        <dbReference type="Proteomes" id="UP000315525"/>
    </source>
</evidence>
<comment type="caution">
    <text evidence="10">The sequence shown here is derived from an EMBL/GenBank/DDBJ whole genome shotgun (WGS) entry which is preliminary data.</text>
</comment>
<keyword evidence="7" id="KW-0694">RNA-binding</keyword>
<comment type="subcellular location">
    <subcellularLocation>
        <location evidence="1">Cytoplasm</location>
    </subcellularLocation>
</comment>
<evidence type="ECO:0000256" key="5">
    <source>
        <dbReference type="ARBA" id="ARBA00022679"/>
    </source>
</evidence>
<dbReference type="GO" id="GO:0008168">
    <property type="term" value="F:methyltransferase activity"/>
    <property type="evidence" value="ECO:0007669"/>
    <property type="project" value="UniProtKB-KW"/>
</dbReference>
<dbReference type="CDD" id="cd11572">
    <property type="entry name" value="RlmI_M_like"/>
    <property type="match status" value="1"/>
</dbReference>
<dbReference type="InterPro" id="IPR041532">
    <property type="entry name" value="RlmI-like_PUA"/>
</dbReference>
<keyword evidence="5 10" id="KW-0808">Transferase</keyword>
<dbReference type="Gene3D" id="3.30.750.80">
    <property type="entry name" value="RNA methyltransferase domain (HRMD) like"/>
    <property type="match status" value="1"/>
</dbReference>
<dbReference type="SUPFAM" id="SSF88697">
    <property type="entry name" value="PUA domain-like"/>
    <property type="match status" value="1"/>
</dbReference>
<dbReference type="GO" id="GO:0005737">
    <property type="term" value="C:cytoplasm"/>
    <property type="evidence" value="ECO:0007669"/>
    <property type="project" value="UniProtKB-SubCell"/>
</dbReference>
<evidence type="ECO:0000256" key="2">
    <source>
        <dbReference type="ARBA" id="ARBA00022490"/>
    </source>
</evidence>
<evidence type="ECO:0000256" key="4">
    <source>
        <dbReference type="ARBA" id="ARBA00022603"/>
    </source>
</evidence>
<dbReference type="InterPro" id="IPR002478">
    <property type="entry name" value="PUA"/>
</dbReference>
<dbReference type="GO" id="GO:0003723">
    <property type="term" value="F:RNA binding"/>
    <property type="evidence" value="ECO:0007669"/>
    <property type="project" value="UniProtKB-KW"/>
</dbReference>
<dbReference type="Pfam" id="PF13847">
    <property type="entry name" value="Methyltransf_31"/>
    <property type="match status" value="1"/>
</dbReference>
<name>A0A523URI8_UNCT6</name>
<accession>A0A523URI8</accession>
<dbReference type="CDD" id="cd21153">
    <property type="entry name" value="PUA_RlmI"/>
    <property type="match status" value="1"/>
</dbReference>
<dbReference type="Gene3D" id="2.30.130.10">
    <property type="entry name" value="PUA domain"/>
    <property type="match status" value="1"/>
</dbReference>
<dbReference type="InterPro" id="IPR025714">
    <property type="entry name" value="Methyltranfer_dom"/>
</dbReference>